<dbReference type="InterPro" id="IPR050465">
    <property type="entry name" value="UPF0194_transport"/>
</dbReference>
<name>A0A0G9H646_9GAMM</name>
<dbReference type="OrthoDB" id="9763546at2"/>
<dbReference type="EMBL" id="JPLA01000013">
    <property type="protein sequence ID" value="KLD64966.1"/>
    <property type="molecule type" value="Genomic_DNA"/>
</dbReference>
<dbReference type="Proteomes" id="UP000035481">
    <property type="component" value="Unassembled WGS sequence"/>
</dbReference>
<evidence type="ECO:0000313" key="3">
    <source>
        <dbReference type="EMBL" id="KLD64966.1"/>
    </source>
</evidence>
<evidence type="ECO:0000313" key="4">
    <source>
        <dbReference type="Proteomes" id="UP000035481"/>
    </source>
</evidence>
<sequence>MTEALPPSALLMLLASLRDRALAADTLNALAFSIANDPFPLLAYRQALVFAQRGESFELLCVSGLAKPTEDSPYLIWLRRASRWLGTQVTDDHPLWLSREGRTLPDDVADGWSEWWPAGAWCLPVHSKHGERVGMVVYLLDAAPDERLASLLQGLRSTWAYCWSALTGRQHRQRWRPTRKQLLTLTAIAALLLLLPVRQTALAPAEVVSRHAEIISSPIDGVIARMDVRPNQAVETGSLLFELDETTLRSRADVLKKEAAVADAELVAATQRAFDNPQSKNELTLLGARLQERRAELDGVRAQLERTRVTSPRAGVAVYSDPNDWIGKPVVTGERILRVADPALPAMRIELPVADAIALEPGNSVTLYLSAYPLQPLHGTIIETSYEARPNDDGIVAYRLLASVDGTPEHARLGLHGTAKLYGSRVLLGYYLFRRPLAAFRAWTGL</sequence>
<dbReference type="STRING" id="1440762.Y882_06025"/>
<keyword evidence="2" id="KW-0175">Coiled coil</keyword>
<dbReference type="SUPFAM" id="SSF111369">
    <property type="entry name" value="HlyD-like secretion proteins"/>
    <property type="match status" value="1"/>
</dbReference>
<dbReference type="PANTHER" id="PTHR32347">
    <property type="entry name" value="EFFLUX SYSTEM COMPONENT YKNX-RELATED"/>
    <property type="match status" value="1"/>
</dbReference>
<comment type="subcellular location">
    <subcellularLocation>
        <location evidence="1">Cell envelope</location>
    </subcellularLocation>
</comment>
<gene>
    <name evidence="3" type="ORF">Y882_06025</name>
</gene>
<dbReference type="GO" id="GO:0030313">
    <property type="term" value="C:cell envelope"/>
    <property type="evidence" value="ECO:0007669"/>
    <property type="project" value="UniProtKB-SubCell"/>
</dbReference>
<protein>
    <submittedName>
        <fullName evidence="3">Multidrug transporter</fullName>
    </submittedName>
</protein>
<dbReference type="PANTHER" id="PTHR32347:SF23">
    <property type="entry name" value="BLL5650 PROTEIN"/>
    <property type="match status" value="1"/>
</dbReference>
<comment type="caution">
    <text evidence="3">The sequence shown here is derived from an EMBL/GenBank/DDBJ whole genome shotgun (WGS) entry which is preliminary data.</text>
</comment>
<evidence type="ECO:0000256" key="1">
    <source>
        <dbReference type="ARBA" id="ARBA00004196"/>
    </source>
</evidence>
<reference evidence="3 4" key="1">
    <citation type="journal article" date="2015" name="Antonie Van Leeuwenhoek">
        <title>A phylogenomic and molecular marker based taxonomic framework for the order Xanthomonadales: proposal to transfer the families Algiphilaceae and Solimonadaceae to the order Nevskiales ord. nov. and to create a new family within the order Xanthomonadales, the family Rhodanobacteraceae fam. nov., containing the genus Rhodanobacter and its closest relatives.</title>
        <authorList>
            <person name="Naushad S."/>
            <person name="Adeolu M."/>
            <person name="Wong S."/>
            <person name="Sohail M."/>
            <person name="Schellhorn H.E."/>
            <person name="Gupta R.S."/>
        </authorList>
    </citation>
    <scope>NUCLEOTIDE SEQUENCE [LARGE SCALE GENOMIC DNA]</scope>
    <source>
        <strain evidence="3 4">DSM 16301</strain>
    </source>
</reference>
<dbReference type="Gene3D" id="1.10.287.470">
    <property type="entry name" value="Helix hairpin bin"/>
    <property type="match status" value="1"/>
</dbReference>
<dbReference type="Gene3D" id="2.40.50.100">
    <property type="match status" value="1"/>
</dbReference>
<dbReference type="PATRIC" id="fig|1440762.4.peg.550"/>
<accession>A0A0G9H646</accession>
<dbReference type="RefSeq" id="WP_046970944.1">
    <property type="nucleotide sequence ID" value="NZ_JPLA01000013.1"/>
</dbReference>
<organism evidence="3 4">
    <name type="scientific">Dyella japonica DSM 16301</name>
    <dbReference type="NCBI Taxonomy" id="1440762"/>
    <lineage>
        <taxon>Bacteria</taxon>
        <taxon>Pseudomonadati</taxon>
        <taxon>Pseudomonadota</taxon>
        <taxon>Gammaproteobacteria</taxon>
        <taxon>Lysobacterales</taxon>
        <taxon>Rhodanobacteraceae</taxon>
        <taxon>Dyella</taxon>
    </lineage>
</organism>
<evidence type="ECO:0000256" key="2">
    <source>
        <dbReference type="ARBA" id="ARBA00023054"/>
    </source>
</evidence>
<dbReference type="AlphaFoldDB" id="A0A0G9H646"/>
<proteinExistence type="predicted"/>